<gene>
    <name evidence="2" type="ORF">CBW65_13210</name>
</gene>
<dbReference type="KEGG" id="tum:CBW65_13210"/>
<evidence type="ECO:0000313" key="2">
    <source>
        <dbReference type="EMBL" id="ARU61884.1"/>
    </source>
</evidence>
<proteinExistence type="predicted"/>
<dbReference type="PANTHER" id="PTHR13887:SF41">
    <property type="entry name" value="THIOREDOXIN SUPERFAMILY PROTEIN"/>
    <property type="match status" value="1"/>
</dbReference>
<sequence>MPRRRAHAIGRREILMAQLDFYFDYSCPWCYLATFTVRELAAEGVAVDYHVWKMPADATPPPKPEGYMEAAGLKLRELREQLNVKLASPIQKETVPALIATKVASEMGKAEAFVEATFLAHWGNKQDISDEALLVKIAEEIGLDAEKFQSALNDGSGRAAFEADLQKAQELNIDTIPSYLNDGMRLLIHHFEDMPTLEQIRQLAQTE</sequence>
<dbReference type="PANTHER" id="PTHR13887">
    <property type="entry name" value="GLUTATHIONE S-TRANSFERASE KAPPA"/>
    <property type="match status" value="1"/>
</dbReference>
<dbReference type="InterPro" id="IPR036249">
    <property type="entry name" value="Thioredoxin-like_sf"/>
</dbReference>
<reference evidence="3" key="1">
    <citation type="submission" date="2017-05" db="EMBL/GenBank/DDBJ databases">
        <authorList>
            <person name="Sung H."/>
        </authorList>
    </citation>
    <scope>NUCLEOTIDE SEQUENCE [LARGE SCALE GENOMIC DNA]</scope>
    <source>
        <strain evidence="3">AR23208</strain>
    </source>
</reference>
<dbReference type="Pfam" id="PF01323">
    <property type="entry name" value="DSBA"/>
    <property type="match status" value="1"/>
</dbReference>
<feature type="domain" description="DSBA-like thioredoxin" evidence="1">
    <location>
        <begin position="18"/>
        <end position="198"/>
    </location>
</feature>
<dbReference type="Proteomes" id="UP000195437">
    <property type="component" value="Chromosome"/>
</dbReference>
<accession>A0A1Y0IRA3</accession>
<organism evidence="2 3">
    <name type="scientific">Tumebacillus avium</name>
    <dbReference type="NCBI Taxonomy" id="1903704"/>
    <lineage>
        <taxon>Bacteria</taxon>
        <taxon>Bacillati</taxon>
        <taxon>Bacillota</taxon>
        <taxon>Bacilli</taxon>
        <taxon>Bacillales</taxon>
        <taxon>Alicyclobacillaceae</taxon>
        <taxon>Tumebacillus</taxon>
    </lineage>
</organism>
<keyword evidence="3" id="KW-1185">Reference proteome</keyword>
<evidence type="ECO:0000313" key="3">
    <source>
        <dbReference type="Proteomes" id="UP000195437"/>
    </source>
</evidence>
<dbReference type="SUPFAM" id="SSF52833">
    <property type="entry name" value="Thioredoxin-like"/>
    <property type="match status" value="1"/>
</dbReference>
<dbReference type="AlphaFoldDB" id="A0A1Y0IRA3"/>
<dbReference type="Gene3D" id="3.40.30.10">
    <property type="entry name" value="Glutaredoxin"/>
    <property type="match status" value="1"/>
</dbReference>
<name>A0A1Y0IRA3_9BACL</name>
<dbReference type="EMBL" id="CP021434">
    <property type="protein sequence ID" value="ARU61884.1"/>
    <property type="molecule type" value="Genomic_DNA"/>
</dbReference>
<protein>
    <recommendedName>
        <fullName evidence="1">DSBA-like thioredoxin domain-containing protein</fullName>
    </recommendedName>
</protein>
<dbReference type="InterPro" id="IPR001853">
    <property type="entry name" value="DSBA-like_thioredoxin_dom"/>
</dbReference>
<dbReference type="GO" id="GO:0016491">
    <property type="term" value="F:oxidoreductase activity"/>
    <property type="evidence" value="ECO:0007669"/>
    <property type="project" value="InterPro"/>
</dbReference>
<evidence type="ECO:0000259" key="1">
    <source>
        <dbReference type="Pfam" id="PF01323"/>
    </source>
</evidence>